<evidence type="ECO:0000259" key="3">
    <source>
        <dbReference type="Pfam" id="PF24883"/>
    </source>
</evidence>
<feature type="domain" description="Azaphilone pigments biosynthesis cluster protein L N-terminal" evidence="2">
    <location>
        <begin position="2"/>
        <end position="92"/>
    </location>
</feature>
<evidence type="ECO:0000313" key="5">
    <source>
        <dbReference type="Proteomes" id="UP000277580"/>
    </source>
</evidence>
<dbReference type="Pfam" id="PF24883">
    <property type="entry name" value="NPHP3_N"/>
    <property type="match status" value="1"/>
</dbReference>
<evidence type="ECO:0000259" key="2">
    <source>
        <dbReference type="Pfam" id="PF17111"/>
    </source>
</evidence>
<dbReference type="PANTHER" id="PTHR10039:SF15">
    <property type="entry name" value="NACHT DOMAIN-CONTAINING PROTEIN"/>
    <property type="match status" value="1"/>
</dbReference>
<dbReference type="InterPro" id="IPR031348">
    <property type="entry name" value="PigL_N"/>
</dbReference>
<dbReference type="PANTHER" id="PTHR10039">
    <property type="entry name" value="AMELOGENIN"/>
    <property type="match status" value="1"/>
</dbReference>
<dbReference type="SUPFAM" id="SSF52540">
    <property type="entry name" value="P-loop containing nucleoside triphosphate hydrolases"/>
    <property type="match status" value="1"/>
</dbReference>
<name>A0A3N4KZI2_9PEZI</name>
<dbReference type="InterPro" id="IPR056884">
    <property type="entry name" value="NPHP3-like_N"/>
</dbReference>
<reference evidence="4 5" key="1">
    <citation type="journal article" date="2018" name="Nat. Ecol. Evol.">
        <title>Pezizomycetes genomes reveal the molecular basis of ectomycorrhizal truffle lifestyle.</title>
        <authorList>
            <person name="Murat C."/>
            <person name="Payen T."/>
            <person name="Noel B."/>
            <person name="Kuo A."/>
            <person name="Morin E."/>
            <person name="Chen J."/>
            <person name="Kohler A."/>
            <person name="Krizsan K."/>
            <person name="Balestrini R."/>
            <person name="Da Silva C."/>
            <person name="Montanini B."/>
            <person name="Hainaut M."/>
            <person name="Levati E."/>
            <person name="Barry K.W."/>
            <person name="Belfiori B."/>
            <person name="Cichocki N."/>
            <person name="Clum A."/>
            <person name="Dockter R.B."/>
            <person name="Fauchery L."/>
            <person name="Guy J."/>
            <person name="Iotti M."/>
            <person name="Le Tacon F."/>
            <person name="Lindquist E.A."/>
            <person name="Lipzen A."/>
            <person name="Malagnac F."/>
            <person name="Mello A."/>
            <person name="Molinier V."/>
            <person name="Miyauchi S."/>
            <person name="Poulain J."/>
            <person name="Riccioni C."/>
            <person name="Rubini A."/>
            <person name="Sitrit Y."/>
            <person name="Splivallo R."/>
            <person name="Traeger S."/>
            <person name="Wang M."/>
            <person name="Zifcakova L."/>
            <person name="Wipf D."/>
            <person name="Zambonelli A."/>
            <person name="Paolocci F."/>
            <person name="Nowrousian M."/>
            <person name="Ottonello S."/>
            <person name="Baldrian P."/>
            <person name="Spatafora J.W."/>
            <person name="Henrissat B."/>
            <person name="Nagy L.G."/>
            <person name="Aury J.M."/>
            <person name="Wincker P."/>
            <person name="Grigoriev I.V."/>
            <person name="Bonfante P."/>
            <person name="Martin F.M."/>
        </authorList>
    </citation>
    <scope>NUCLEOTIDE SEQUENCE [LARGE SCALE GENOMIC DNA]</scope>
    <source>
        <strain evidence="4 5">CCBAS932</strain>
    </source>
</reference>
<protein>
    <recommendedName>
        <fullName evidence="6">NACHT domain-containing protein</fullName>
    </recommendedName>
</protein>
<dbReference type="EMBL" id="ML119121">
    <property type="protein sequence ID" value="RPB13751.1"/>
    <property type="molecule type" value="Genomic_DNA"/>
</dbReference>
<keyword evidence="5" id="KW-1185">Reference proteome</keyword>
<accession>A0A3N4KZI2</accession>
<dbReference type="InParanoid" id="A0A3N4KZI2"/>
<dbReference type="OrthoDB" id="448455at2759"/>
<sequence length="421" mass="49027">MAEAIGLAASLIGIIQLAGLTASISYGYISGVKRAPQDLRDLTDELQALSNVIVTLKIHTDENSEIPGSVLHMLEKPLEACARELEELLEKLKMKGIIDRLKWPLREKETAQWVERIERHKTFFMFALNTDQILVSREIKTYVQEESIAQRRWRERDESVRLAEKRKKVLYWLYEDSFDTKHLEVSNLKQKNTGQWFLKAPEFRQWYEAESPSSLLWGYGIPGAGKTFISSAVINYIESEATTENYGLAYIYFDYQEQNQQKPTLVIASLLKQLATQISYLPTEIETLHRRLERQDKRPNIMELYDALLAVSRLFSRVFFVFDALDECHPERQRKELLPLFHHMVKDSDQVHLFLTSRQYPEDIQDSFCDAAKIEISAQDEDVEMYILEKIDENPRARRLVKQGRCRNRIVTELAECAKGM</sequence>
<proteinExistence type="predicted"/>
<organism evidence="4 5">
    <name type="scientific">Morchella conica CCBAS932</name>
    <dbReference type="NCBI Taxonomy" id="1392247"/>
    <lineage>
        <taxon>Eukaryota</taxon>
        <taxon>Fungi</taxon>
        <taxon>Dikarya</taxon>
        <taxon>Ascomycota</taxon>
        <taxon>Pezizomycotina</taxon>
        <taxon>Pezizomycetes</taxon>
        <taxon>Pezizales</taxon>
        <taxon>Morchellaceae</taxon>
        <taxon>Morchella</taxon>
    </lineage>
</organism>
<dbReference type="Pfam" id="PF17111">
    <property type="entry name" value="PigL_N"/>
    <property type="match status" value="1"/>
</dbReference>
<evidence type="ECO:0000313" key="4">
    <source>
        <dbReference type="EMBL" id="RPB13751.1"/>
    </source>
</evidence>
<dbReference type="Gene3D" id="3.40.50.300">
    <property type="entry name" value="P-loop containing nucleotide triphosphate hydrolases"/>
    <property type="match status" value="1"/>
</dbReference>
<evidence type="ECO:0008006" key="6">
    <source>
        <dbReference type="Google" id="ProtNLM"/>
    </source>
</evidence>
<feature type="domain" description="Nephrocystin 3-like N-terminal" evidence="3">
    <location>
        <begin position="192"/>
        <end position="358"/>
    </location>
</feature>
<gene>
    <name evidence="4" type="ORF">P167DRAFT_534742</name>
</gene>
<keyword evidence="1" id="KW-0677">Repeat</keyword>
<evidence type="ECO:0000256" key="1">
    <source>
        <dbReference type="ARBA" id="ARBA00022737"/>
    </source>
</evidence>
<dbReference type="STRING" id="1392247.A0A3N4KZI2"/>
<dbReference type="InterPro" id="IPR027417">
    <property type="entry name" value="P-loop_NTPase"/>
</dbReference>
<dbReference type="Proteomes" id="UP000277580">
    <property type="component" value="Unassembled WGS sequence"/>
</dbReference>
<dbReference type="AlphaFoldDB" id="A0A3N4KZI2"/>